<evidence type="ECO:0000256" key="1">
    <source>
        <dbReference type="ARBA" id="ARBA00010641"/>
    </source>
</evidence>
<gene>
    <name evidence="8" type="primary">sigW_6</name>
    <name evidence="8" type="ORF">Pla163_36680</name>
</gene>
<accession>A0A518D4W1</accession>
<dbReference type="InterPro" id="IPR007627">
    <property type="entry name" value="RNA_pol_sigma70_r2"/>
</dbReference>
<dbReference type="SUPFAM" id="SSF88946">
    <property type="entry name" value="Sigma2 domain of RNA polymerase sigma factors"/>
    <property type="match status" value="1"/>
</dbReference>
<evidence type="ECO:0000256" key="4">
    <source>
        <dbReference type="ARBA" id="ARBA00023163"/>
    </source>
</evidence>
<evidence type="ECO:0000259" key="6">
    <source>
        <dbReference type="Pfam" id="PF04542"/>
    </source>
</evidence>
<evidence type="ECO:0000313" key="9">
    <source>
        <dbReference type="Proteomes" id="UP000319342"/>
    </source>
</evidence>
<dbReference type="InterPro" id="IPR036388">
    <property type="entry name" value="WH-like_DNA-bd_sf"/>
</dbReference>
<evidence type="ECO:0000256" key="5">
    <source>
        <dbReference type="SAM" id="MobiDB-lite"/>
    </source>
</evidence>
<dbReference type="InterPro" id="IPR013325">
    <property type="entry name" value="RNA_pol_sigma_r2"/>
</dbReference>
<dbReference type="SUPFAM" id="SSF88659">
    <property type="entry name" value="Sigma3 and sigma4 domains of RNA polymerase sigma factors"/>
    <property type="match status" value="1"/>
</dbReference>
<dbReference type="Pfam" id="PF08281">
    <property type="entry name" value="Sigma70_r4_2"/>
    <property type="match status" value="1"/>
</dbReference>
<dbReference type="AlphaFoldDB" id="A0A518D4W1"/>
<keyword evidence="3" id="KW-0731">Sigma factor</keyword>
<dbReference type="PANTHER" id="PTHR43133">
    <property type="entry name" value="RNA POLYMERASE ECF-TYPE SIGMA FACTO"/>
    <property type="match status" value="1"/>
</dbReference>
<comment type="similarity">
    <text evidence="1">Belongs to the sigma-70 factor family. ECF subfamily.</text>
</comment>
<dbReference type="InterPro" id="IPR039425">
    <property type="entry name" value="RNA_pol_sigma-70-like"/>
</dbReference>
<dbReference type="GO" id="GO:0006352">
    <property type="term" value="P:DNA-templated transcription initiation"/>
    <property type="evidence" value="ECO:0007669"/>
    <property type="project" value="InterPro"/>
</dbReference>
<dbReference type="InterPro" id="IPR014284">
    <property type="entry name" value="RNA_pol_sigma-70_dom"/>
</dbReference>
<dbReference type="Gene3D" id="1.10.10.10">
    <property type="entry name" value="Winged helix-like DNA-binding domain superfamily/Winged helix DNA-binding domain"/>
    <property type="match status" value="1"/>
</dbReference>
<dbReference type="GO" id="GO:0016987">
    <property type="term" value="F:sigma factor activity"/>
    <property type="evidence" value="ECO:0007669"/>
    <property type="project" value="UniProtKB-KW"/>
</dbReference>
<organism evidence="8 9">
    <name type="scientific">Rohdeia mirabilis</name>
    <dbReference type="NCBI Taxonomy" id="2528008"/>
    <lineage>
        <taxon>Bacteria</taxon>
        <taxon>Pseudomonadati</taxon>
        <taxon>Planctomycetota</taxon>
        <taxon>Planctomycetia</taxon>
        <taxon>Planctomycetia incertae sedis</taxon>
        <taxon>Rohdeia</taxon>
    </lineage>
</organism>
<feature type="domain" description="RNA polymerase sigma-70 region 2" evidence="6">
    <location>
        <begin position="2"/>
        <end position="61"/>
    </location>
</feature>
<protein>
    <submittedName>
        <fullName evidence="8">ECF RNA polymerase sigma factor SigW</fullName>
    </submittedName>
</protein>
<keyword evidence="9" id="KW-1185">Reference proteome</keyword>
<dbReference type="NCBIfam" id="TIGR02937">
    <property type="entry name" value="sigma70-ECF"/>
    <property type="match status" value="1"/>
</dbReference>
<proteinExistence type="inferred from homology"/>
<feature type="region of interest" description="Disordered" evidence="5">
    <location>
        <begin position="65"/>
        <end position="104"/>
    </location>
</feature>
<name>A0A518D4W1_9BACT</name>
<dbReference type="PANTHER" id="PTHR43133:SF25">
    <property type="entry name" value="RNA POLYMERASE SIGMA FACTOR RFAY-RELATED"/>
    <property type="match status" value="1"/>
</dbReference>
<dbReference type="EMBL" id="CP036290">
    <property type="protein sequence ID" value="QDU86517.1"/>
    <property type="molecule type" value="Genomic_DNA"/>
</dbReference>
<reference evidence="8 9" key="1">
    <citation type="submission" date="2019-02" db="EMBL/GenBank/DDBJ databases">
        <title>Deep-cultivation of Planctomycetes and their phenomic and genomic characterization uncovers novel biology.</title>
        <authorList>
            <person name="Wiegand S."/>
            <person name="Jogler M."/>
            <person name="Boedeker C."/>
            <person name="Pinto D."/>
            <person name="Vollmers J."/>
            <person name="Rivas-Marin E."/>
            <person name="Kohn T."/>
            <person name="Peeters S.H."/>
            <person name="Heuer A."/>
            <person name="Rast P."/>
            <person name="Oberbeckmann S."/>
            <person name="Bunk B."/>
            <person name="Jeske O."/>
            <person name="Meyerdierks A."/>
            <person name="Storesund J.E."/>
            <person name="Kallscheuer N."/>
            <person name="Luecker S."/>
            <person name="Lage O.M."/>
            <person name="Pohl T."/>
            <person name="Merkel B.J."/>
            <person name="Hornburger P."/>
            <person name="Mueller R.-W."/>
            <person name="Bruemmer F."/>
            <person name="Labrenz M."/>
            <person name="Spormann A.M."/>
            <person name="Op den Camp H."/>
            <person name="Overmann J."/>
            <person name="Amann R."/>
            <person name="Jetten M.S.M."/>
            <person name="Mascher T."/>
            <person name="Medema M.H."/>
            <person name="Devos D.P."/>
            <person name="Kaster A.-K."/>
            <person name="Ovreas L."/>
            <person name="Rohde M."/>
            <person name="Galperin M.Y."/>
            <person name="Jogler C."/>
        </authorList>
    </citation>
    <scope>NUCLEOTIDE SEQUENCE [LARGE SCALE GENOMIC DNA]</scope>
    <source>
        <strain evidence="8 9">Pla163</strain>
    </source>
</reference>
<evidence type="ECO:0000256" key="3">
    <source>
        <dbReference type="ARBA" id="ARBA00023082"/>
    </source>
</evidence>
<dbReference type="InterPro" id="IPR013249">
    <property type="entry name" value="RNA_pol_sigma70_r4_t2"/>
</dbReference>
<dbReference type="Proteomes" id="UP000319342">
    <property type="component" value="Chromosome"/>
</dbReference>
<sequence length="177" mass="19364">MLRAFARRLLGSTRLAQEIDDVVQDTFTRALRGAATYDPERALEPWLRGICVRVAADRQRTLAGERAAGEGVGRASTGGERARGGRSGGEELEPESVLDPRAERPIAALDARDELTRRLAALPAADRDLLLAFHRDGRSIADLADEIGAPEGTVKSRLSRARRTLADLARAREEDRR</sequence>
<evidence type="ECO:0000256" key="2">
    <source>
        <dbReference type="ARBA" id="ARBA00023015"/>
    </source>
</evidence>
<keyword evidence="4" id="KW-0804">Transcription</keyword>
<dbReference type="Gene3D" id="1.10.1740.10">
    <property type="match status" value="1"/>
</dbReference>
<dbReference type="GO" id="GO:0003677">
    <property type="term" value="F:DNA binding"/>
    <property type="evidence" value="ECO:0007669"/>
    <property type="project" value="InterPro"/>
</dbReference>
<keyword evidence="2" id="KW-0805">Transcription regulation</keyword>
<feature type="domain" description="RNA polymerase sigma factor 70 region 4 type 2" evidence="7">
    <location>
        <begin position="113"/>
        <end position="165"/>
    </location>
</feature>
<evidence type="ECO:0000313" key="8">
    <source>
        <dbReference type="EMBL" id="QDU86517.1"/>
    </source>
</evidence>
<dbReference type="InterPro" id="IPR013324">
    <property type="entry name" value="RNA_pol_sigma_r3/r4-like"/>
</dbReference>
<dbReference type="Pfam" id="PF04542">
    <property type="entry name" value="Sigma70_r2"/>
    <property type="match status" value="1"/>
</dbReference>
<evidence type="ECO:0000259" key="7">
    <source>
        <dbReference type="Pfam" id="PF08281"/>
    </source>
</evidence>